<comment type="caution">
    <text evidence="2">The sequence shown here is derived from an EMBL/GenBank/DDBJ whole genome shotgun (WGS) entry which is preliminary data.</text>
</comment>
<sequence>MSLATDLEQIDNLQAPGNSPPGLVSTVNMAKLAIRVQVLQFASGEPSGQPDLLEICRQTHRQHLPIAWVPFPASS</sequence>
<proteinExistence type="predicted"/>
<dbReference type="Proteomes" id="UP000468928">
    <property type="component" value="Unassembled WGS sequence"/>
</dbReference>
<evidence type="ECO:0000313" key="3">
    <source>
        <dbReference type="Proteomes" id="UP000468928"/>
    </source>
</evidence>
<organism evidence="2 3">
    <name type="scientific">Nocardia cyriacigeorgica</name>
    <dbReference type="NCBI Taxonomy" id="135487"/>
    <lineage>
        <taxon>Bacteria</taxon>
        <taxon>Bacillati</taxon>
        <taxon>Actinomycetota</taxon>
        <taxon>Actinomycetes</taxon>
        <taxon>Mycobacteriales</taxon>
        <taxon>Nocardiaceae</taxon>
        <taxon>Nocardia</taxon>
    </lineage>
</organism>
<dbReference type="EMBL" id="JAAGUZ010000015">
    <property type="protein sequence ID" value="NEW44264.1"/>
    <property type="molecule type" value="Genomic_DNA"/>
</dbReference>
<name>A0A6P1D496_9NOCA</name>
<gene>
    <name evidence="2" type="ORF">GV789_07295</name>
</gene>
<dbReference type="RefSeq" id="WP_163828610.1">
    <property type="nucleotide sequence ID" value="NZ_JAAGUZ010000015.1"/>
</dbReference>
<evidence type="ECO:0000256" key="1">
    <source>
        <dbReference type="SAM" id="MobiDB-lite"/>
    </source>
</evidence>
<protein>
    <submittedName>
        <fullName evidence="2">Uncharacterized protein</fullName>
    </submittedName>
</protein>
<feature type="region of interest" description="Disordered" evidence="1">
    <location>
        <begin position="1"/>
        <end position="22"/>
    </location>
</feature>
<accession>A0A6P1D496</accession>
<dbReference type="AlphaFoldDB" id="A0A6P1D496"/>
<reference evidence="2 3" key="1">
    <citation type="submission" date="2020-01" db="EMBL/GenBank/DDBJ databases">
        <title>Genetics and antimicrobial susceptibilities of Nocardia species isolated from the soil; a comparison with species isolated from humans.</title>
        <authorList>
            <person name="Carrasco G."/>
            <person name="Monzon S."/>
            <person name="Sansegundo M."/>
            <person name="Garcia E."/>
            <person name="Garrido N."/>
            <person name="Medina M.J."/>
            <person name="Villalon P."/>
            <person name="Ramirez-Arocha A.C."/>
            <person name="Jimenez P."/>
            <person name="Cuesta I."/>
            <person name="Valdezate S."/>
        </authorList>
    </citation>
    <scope>NUCLEOTIDE SEQUENCE [LARGE SCALE GENOMIC DNA]</scope>
    <source>
        <strain evidence="2 3">CNM20110639</strain>
    </source>
</reference>
<evidence type="ECO:0000313" key="2">
    <source>
        <dbReference type="EMBL" id="NEW44264.1"/>
    </source>
</evidence>